<protein>
    <submittedName>
        <fullName evidence="2">Uncharacterized protein</fullName>
    </submittedName>
</protein>
<proteinExistence type="predicted"/>
<evidence type="ECO:0000313" key="3">
    <source>
        <dbReference type="Proteomes" id="UP001396898"/>
    </source>
</evidence>
<reference evidence="2 3" key="1">
    <citation type="submission" date="2023-01" db="EMBL/GenBank/DDBJ databases">
        <title>Analysis of 21 Apiospora genomes using comparative genomics revels a genus with tremendous synthesis potential of carbohydrate active enzymes and secondary metabolites.</title>
        <authorList>
            <person name="Sorensen T."/>
        </authorList>
    </citation>
    <scope>NUCLEOTIDE SEQUENCE [LARGE SCALE GENOMIC DNA]</scope>
    <source>
        <strain evidence="2 3">CBS 20057</strain>
    </source>
</reference>
<dbReference type="EMBL" id="JAQQWI010000016">
    <property type="protein sequence ID" value="KAK8009311.1"/>
    <property type="molecule type" value="Genomic_DNA"/>
</dbReference>
<sequence>MYNNRNTSIEATMATRSAVPSRPAPNPRPATESRAAAHPRSVGNPASTPLNGLANTSINTHSCGRMSNHIQSPEHDSAPRSSDARNYYGVTNNRSVPRSSDDARNYPGFTNSSVGNRAYGLTDGPANSVTHGPAYGTTSGPTYGHHSNITNNHDTSSSLWHAPVPKHEEDEDQEAKQDDLKHDQPKLVETEDIFYNQFESQV</sequence>
<keyword evidence="3" id="KW-1185">Reference proteome</keyword>
<dbReference type="Proteomes" id="UP001396898">
    <property type="component" value="Unassembled WGS sequence"/>
</dbReference>
<organism evidence="2 3">
    <name type="scientific">Apiospora marii</name>
    <dbReference type="NCBI Taxonomy" id="335849"/>
    <lineage>
        <taxon>Eukaryota</taxon>
        <taxon>Fungi</taxon>
        <taxon>Dikarya</taxon>
        <taxon>Ascomycota</taxon>
        <taxon>Pezizomycotina</taxon>
        <taxon>Sordariomycetes</taxon>
        <taxon>Xylariomycetidae</taxon>
        <taxon>Amphisphaeriales</taxon>
        <taxon>Apiosporaceae</taxon>
        <taxon>Apiospora</taxon>
    </lineage>
</organism>
<name>A0ABR1RFE4_9PEZI</name>
<comment type="caution">
    <text evidence="2">The sequence shown here is derived from an EMBL/GenBank/DDBJ whole genome shotgun (WGS) entry which is preliminary data.</text>
</comment>
<feature type="compositionally biased region" description="Polar residues" evidence="1">
    <location>
        <begin position="1"/>
        <end position="10"/>
    </location>
</feature>
<accession>A0ABR1RFE4</accession>
<evidence type="ECO:0000256" key="1">
    <source>
        <dbReference type="SAM" id="MobiDB-lite"/>
    </source>
</evidence>
<feature type="compositionally biased region" description="Basic and acidic residues" evidence="1">
    <location>
        <begin position="174"/>
        <end position="189"/>
    </location>
</feature>
<feature type="compositionally biased region" description="Polar residues" evidence="1">
    <location>
        <begin position="89"/>
        <end position="98"/>
    </location>
</feature>
<feature type="region of interest" description="Disordered" evidence="1">
    <location>
        <begin position="1"/>
        <end position="202"/>
    </location>
</feature>
<gene>
    <name evidence="2" type="ORF">PG991_011862</name>
</gene>
<feature type="compositionally biased region" description="Polar residues" evidence="1">
    <location>
        <begin position="44"/>
        <end position="62"/>
    </location>
</feature>
<evidence type="ECO:0000313" key="2">
    <source>
        <dbReference type="EMBL" id="KAK8009311.1"/>
    </source>
</evidence>
<feature type="compositionally biased region" description="Polar residues" evidence="1">
    <location>
        <begin position="125"/>
        <end position="159"/>
    </location>
</feature>